<dbReference type="PROSITE" id="PS51736">
    <property type="entry name" value="RECOMBINASES_3"/>
    <property type="match status" value="1"/>
</dbReference>
<dbReference type="PROSITE" id="PS50937">
    <property type="entry name" value="HTH_MERR_2"/>
    <property type="match status" value="1"/>
</dbReference>
<feature type="non-terminal residue" evidence="3">
    <location>
        <position position="133"/>
    </location>
</feature>
<dbReference type="InterPro" id="IPR036162">
    <property type="entry name" value="Resolvase-like_N_sf"/>
</dbReference>
<dbReference type="PANTHER" id="PTHR36172:SF1">
    <property type="entry name" value="RESOLVASE-RELATED"/>
    <property type="match status" value="1"/>
</dbReference>
<dbReference type="InterPro" id="IPR009061">
    <property type="entry name" value="DNA-bd_dom_put_sf"/>
</dbReference>
<dbReference type="InterPro" id="IPR048046">
    <property type="entry name" value="Transpos_IS607"/>
</dbReference>
<dbReference type="InterPro" id="IPR006119">
    <property type="entry name" value="Resolv_N"/>
</dbReference>
<dbReference type="Pfam" id="PF00239">
    <property type="entry name" value="Resolvase"/>
    <property type="match status" value="1"/>
</dbReference>
<dbReference type="Pfam" id="PF12728">
    <property type="entry name" value="HTH_17"/>
    <property type="match status" value="1"/>
</dbReference>
<proteinExistence type="predicted"/>
<dbReference type="GO" id="GO:0003677">
    <property type="term" value="F:DNA binding"/>
    <property type="evidence" value="ECO:0007669"/>
    <property type="project" value="InterPro"/>
</dbReference>
<dbReference type="GO" id="GO:0006355">
    <property type="term" value="P:regulation of DNA-templated transcription"/>
    <property type="evidence" value="ECO:0007669"/>
    <property type="project" value="InterPro"/>
</dbReference>
<sequence length="133" mass="15325">MYSIGIAAQILGVCLKTLRRWEKKKQIKCFRTKGGHRRFSIQEIDSALKSKSEECANKNDMASDTCVIYGRVSSQKQSKRGDLERQIQELKSFAEKNHYSVRSVYKDIGSGLNTNRKGLWKLLNDCRKQEFST</sequence>
<dbReference type="Gene3D" id="3.40.50.1390">
    <property type="entry name" value="Resolvase, N-terminal catalytic domain"/>
    <property type="match status" value="1"/>
</dbReference>
<dbReference type="AlphaFoldDB" id="X1N5W1"/>
<dbReference type="EMBL" id="BARV01018670">
    <property type="protein sequence ID" value="GAI22245.1"/>
    <property type="molecule type" value="Genomic_DNA"/>
</dbReference>
<dbReference type="SUPFAM" id="SSF46955">
    <property type="entry name" value="Putative DNA-binding domain"/>
    <property type="match status" value="1"/>
</dbReference>
<name>X1N5W1_9ZZZZ</name>
<dbReference type="SUPFAM" id="SSF53041">
    <property type="entry name" value="Resolvase-like"/>
    <property type="match status" value="1"/>
</dbReference>
<feature type="domain" description="Resolvase/invertase-type recombinase catalytic" evidence="2">
    <location>
        <begin position="65"/>
        <end position="133"/>
    </location>
</feature>
<dbReference type="PANTHER" id="PTHR36172">
    <property type="match status" value="1"/>
</dbReference>
<organism evidence="3">
    <name type="scientific">marine sediment metagenome</name>
    <dbReference type="NCBI Taxonomy" id="412755"/>
    <lineage>
        <taxon>unclassified sequences</taxon>
        <taxon>metagenomes</taxon>
        <taxon>ecological metagenomes</taxon>
    </lineage>
</organism>
<evidence type="ECO:0000259" key="2">
    <source>
        <dbReference type="PROSITE" id="PS51736"/>
    </source>
</evidence>
<dbReference type="InterPro" id="IPR051491">
    <property type="entry name" value="Recombinase/Transposase-rel"/>
</dbReference>
<accession>X1N5W1</accession>
<dbReference type="NCBIfam" id="NF033518">
    <property type="entry name" value="transpos_IS607"/>
    <property type="match status" value="1"/>
</dbReference>
<dbReference type="InterPro" id="IPR000551">
    <property type="entry name" value="MerR-type_HTH_dom"/>
</dbReference>
<dbReference type="InterPro" id="IPR041657">
    <property type="entry name" value="HTH_17"/>
</dbReference>
<reference evidence="3" key="1">
    <citation type="journal article" date="2014" name="Front. Microbiol.">
        <title>High frequency of phylogenetically diverse reductive dehalogenase-homologous genes in deep subseafloor sedimentary metagenomes.</title>
        <authorList>
            <person name="Kawai M."/>
            <person name="Futagami T."/>
            <person name="Toyoda A."/>
            <person name="Takaki Y."/>
            <person name="Nishi S."/>
            <person name="Hori S."/>
            <person name="Arai W."/>
            <person name="Tsubouchi T."/>
            <person name="Morono Y."/>
            <person name="Uchiyama I."/>
            <person name="Ito T."/>
            <person name="Fujiyama A."/>
            <person name="Inagaki F."/>
            <person name="Takami H."/>
        </authorList>
    </citation>
    <scope>NUCLEOTIDE SEQUENCE</scope>
    <source>
        <strain evidence="3">Expedition CK06-06</strain>
    </source>
</reference>
<comment type="caution">
    <text evidence="3">The sequence shown here is derived from an EMBL/GenBank/DDBJ whole genome shotgun (WGS) entry which is preliminary data.</text>
</comment>
<gene>
    <name evidence="3" type="ORF">S06H3_31514</name>
</gene>
<dbReference type="Gene3D" id="1.10.1660.10">
    <property type="match status" value="1"/>
</dbReference>
<protein>
    <submittedName>
        <fullName evidence="3">Uncharacterized protein</fullName>
    </submittedName>
</protein>
<dbReference type="CDD" id="cd04762">
    <property type="entry name" value="HTH_MerR-trunc"/>
    <property type="match status" value="1"/>
</dbReference>
<evidence type="ECO:0000313" key="3">
    <source>
        <dbReference type="EMBL" id="GAI22245.1"/>
    </source>
</evidence>
<evidence type="ECO:0000259" key="1">
    <source>
        <dbReference type="PROSITE" id="PS50937"/>
    </source>
</evidence>
<dbReference type="GO" id="GO:0000150">
    <property type="term" value="F:DNA strand exchange activity"/>
    <property type="evidence" value="ECO:0007669"/>
    <property type="project" value="InterPro"/>
</dbReference>
<feature type="domain" description="HTH merR-type" evidence="1">
    <location>
        <begin position="1"/>
        <end position="45"/>
    </location>
</feature>